<keyword evidence="2" id="KW-1185">Reference proteome</keyword>
<evidence type="ECO:0000313" key="2">
    <source>
        <dbReference type="Proteomes" id="UP001153332"/>
    </source>
</evidence>
<dbReference type="Proteomes" id="UP001153332">
    <property type="component" value="Unassembled WGS sequence"/>
</dbReference>
<gene>
    <name evidence="1" type="ORF">O1611_g10251</name>
</gene>
<organism evidence="1 2">
    <name type="scientific">Lasiodiplodia mahajangana</name>
    <dbReference type="NCBI Taxonomy" id="1108764"/>
    <lineage>
        <taxon>Eukaryota</taxon>
        <taxon>Fungi</taxon>
        <taxon>Dikarya</taxon>
        <taxon>Ascomycota</taxon>
        <taxon>Pezizomycotina</taxon>
        <taxon>Dothideomycetes</taxon>
        <taxon>Dothideomycetes incertae sedis</taxon>
        <taxon>Botryosphaeriales</taxon>
        <taxon>Botryosphaeriaceae</taxon>
        <taxon>Lasiodiplodia</taxon>
    </lineage>
</organism>
<dbReference type="EMBL" id="JAPUUL010003965">
    <property type="protein sequence ID" value="KAJ8120873.1"/>
    <property type="molecule type" value="Genomic_DNA"/>
</dbReference>
<comment type="caution">
    <text evidence="1">The sequence shown here is derived from an EMBL/GenBank/DDBJ whole genome shotgun (WGS) entry which is preliminary data.</text>
</comment>
<proteinExistence type="predicted"/>
<accession>A0ACC2J0A4</accession>
<protein>
    <submittedName>
        <fullName evidence="1">Uncharacterized protein</fullName>
    </submittedName>
</protein>
<evidence type="ECO:0000313" key="1">
    <source>
        <dbReference type="EMBL" id="KAJ8120873.1"/>
    </source>
</evidence>
<reference evidence="1" key="1">
    <citation type="submission" date="2022-12" db="EMBL/GenBank/DDBJ databases">
        <title>Genome Sequence of Lasiodiplodia mahajangana.</title>
        <authorList>
            <person name="Buettner E."/>
        </authorList>
    </citation>
    <scope>NUCLEOTIDE SEQUENCE</scope>
    <source>
        <strain evidence="1">VT137</strain>
    </source>
</reference>
<sequence>MGDGAFRIKPAPALVAPDERRIGNEEEEGHPVTNARSHWRAIEPNSEFVDEQPVQKHVEWRRDEKNIGLDSSPYPFVGFGSSAVDSVIGVEGLDVDVKVGERDVSTMS</sequence>
<name>A0ACC2J0A4_9PEZI</name>